<evidence type="ECO:0000259" key="3">
    <source>
        <dbReference type="Pfam" id="PF13439"/>
    </source>
</evidence>
<evidence type="ECO:0008006" key="6">
    <source>
        <dbReference type="Google" id="ProtNLM"/>
    </source>
</evidence>
<evidence type="ECO:0000313" key="5">
    <source>
        <dbReference type="Proteomes" id="UP000176723"/>
    </source>
</evidence>
<dbReference type="Pfam" id="PF00534">
    <property type="entry name" value="Glycos_transf_1"/>
    <property type="match status" value="1"/>
</dbReference>
<dbReference type="PANTHER" id="PTHR46401">
    <property type="entry name" value="GLYCOSYLTRANSFERASE WBBK-RELATED"/>
    <property type="match status" value="1"/>
</dbReference>
<accession>A0A1G1W3X4</accession>
<feature type="domain" description="Glycosyl transferase family 1" evidence="2">
    <location>
        <begin position="161"/>
        <end position="322"/>
    </location>
</feature>
<dbReference type="STRING" id="1797593.A3A65_04400"/>
<dbReference type="EMBL" id="MHCL01000003">
    <property type="protein sequence ID" value="OGY22368.1"/>
    <property type="molecule type" value="Genomic_DNA"/>
</dbReference>
<comment type="caution">
    <text evidence="4">The sequence shown here is derived from an EMBL/GenBank/DDBJ whole genome shotgun (WGS) entry which is preliminary data.</text>
</comment>
<dbReference type="CDD" id="cd03809">
    <property type="entry name" value="GT4_MtfB-like"/>
    <property type="match status" value="1"/>
</dbReference>
<dbReference type="Proteomes" id="UP000176723">
    <property type="component" value="Unassembled WGS sequence"/>
</dbReference>
<name>A0A1G1W3X4_9BACT</name>
<gene>
    <name evidence="4" type="ORF">A3A65_04400</name>
</gene>
<dbReference type="GO" id="GO:0016757">
    <property type="term" value="F:glycosyltransferase activity"/>
    <property type="evidence" value="ECO:0007669"/>
    <property type="project" value="InterPro"/>
</dbReference>
<sequence>MKVIIDISPLKSKHKTRGIGIYTRMLVETLVKIGGKNQYILTTKADDIKDADLIHYPYFDLFFRTLPLKKRLKSIVTIHDVIPLALPELFPVGIRGSINFFFQRLALKSVRAIITDSHNSKRDIIRFLKIDPKRIHVIHLAASKDFRKSTPDAMDQARKKYKLPNSYLLYVGDVNPNKNIPRLIEAFSIVLKKFPNQHLLLVGRAFANKKLSEIRAIRRTIKNQGLRKKVLLRSAVPLDPSDDLAAIYSAADAYIQPSIYEGFGLPILEAFACETPVVTSQAASLPEVTGDAAIKINPHKPKSIADGVRKVLTLKSEEKRNLVAMGKAQAKLFSWTATAKKTMNVYGTVLKG</sequence>
<dbReference type="PANTHER" id="PTHR46401:SF2">
    <property type="entry name" value="GLYCOSYLTRANSFERASE WBBK-RELATED"/>
    <property type="match status" value="1"/>
</dbReference>
<dbReference type="AlphaFoldDB" id="A0A1G1W3X4"/>
<dbReference type="InterPro" id="IPR028098">
    <property type="entry name" value="Glyco_trans_4-like_N"/>
</dbReference>
<organism evidence="4 5">
    <name type="scientific">Candidatus Chisholmbacteria bacterium RIFCSPLOWO2_01_FULL_49_14</name>
    <dbReference type="NCBI Taxonomy" id="1797593"/>
    <lineage>
        <taxon>Bacteria</taxon>
        <taxon>Candidatus Chisholmiibacteriota</taxon>
    </lineage>
</organism>
<keyword evidence="1" id="KW-0808">Transferase</keyword>
<dbReference type="Pfam" id="PF13439">
    <property type="entry name" value="Glyco_transf_4"/>
    <property type="match status" value="1"/>
</dbReference>
<protein>
    <recommendedName>
        <fullName evidence="6">Glycosyl transferase family 1 domain-containing protein</fullName>
    </recommendedName>
</protein>
<feature type="domain" description="Glycosyltransferase subfamily 4-like N-terminal" evidence="3">
    <location>
        <begin position="50"/>
        <end position="139"/>
    </location>
</feature>
<evidence type="ECO:0000259" key="2">
    <source>
        <dbReference type="Pfam" id="PF00534"/>
    </source>
</evidence>
<dbReference type="InterPro" id="IPR001296">
    <property type="entry name" value="Glyco_trans_1"/>
</dbReference>
<dbReference type="SUPFAM" id="SSF53756">
    <property type="entry name" value="UDP-Glycosyltransferase/glycogen phosphorylase"/>
    <property type="match status" value="1"/>
</dbReference>
<dbReference type="Gene3D" id="3.40.50.2000">
    <property type="entry name" value="Glycogen Phosphorylase B"/>
    <property type="match status" value="2"/>
</dbReference>
<evidence type="ECO:0000313" key="4">
    <source>
        <dbReference type="EMBL" id="OGY22368.1"/>
    </source>
</evidence>
<reference evidence="4 5" key="1">
    <citation type="journal article" date="2016" name="Nat. Commun.">
        <title>Thousands of microbial genomes shed light on interconnected biogeochemical processes in an aquifer system.</title>
        <authorList>
            <person name="Anantharaman K."/>
            <person name="Brown C.T."/>
            <person name="Hug L.A."/>
            <person name="Sharon I."/>
            <person name="Castelle C.J."/>
            <person name="Probst A.J."/>
            <person name="Thomas B.C."/>
            <person name="Singh A."/>
            <person name="Wilkins M.J."/>
            <person name="Karaoz U."/>
            <person name="Brodie E.L."/>
            <person name="Williams K.H."/>
            <person name="Hubbard S.S."/>
            <person name="Banfield J.F."/>
        </authorList>
    </citation>
    <scope>NUCLEOTIDE SEQUENCE [LARGE SCALE GENOMIC DNA]</scope>
</reference>
<evidence type="ECO:0000256" key="1">
    <source>
        <dbReference type="ARBA" id="ARBA00022679"/>
    </source>
</evidence>
<proteinExistence type="predicted"/>